<accession>A0A3N1HR11</accession>
<organism evidence="2 3">
    <name type="scientific">Pseudokineococcus lusitanus</name>
    <dbReference type="NCBI Taxonomy" id="763993"/>
    <lineage>
        <taxon>Bacteria</taxon>
        <taxon>Bacillati</taxon>
        <taxon>Actinomycetota</taxon>
        <taxon>Actinomycetes</taxon>
        <taxon>Kineosporiales</taxon>
        <taxon>Kineosporiaceae</taxon>
        <taxon>Pseudokineococcus</taxon>
    </lineage>
</organism>
<protein>
    <submittedName>
        <fullName evidence="2">Uncharacterized protein</fullName>
    </submittedName>
</protein>
<dbReference type="RefSeq" id="WP_123379108.1">
    <property type="nucleotide sequence ID" value="NZ_RJKN01000002.1"/>
</dbReference>
<dbReference type="InParanoid" id="A0A3N1HR11"/>
<sequence>MSEPDARPRPDDDGGPEGAEGRVVDPTQEVGRDGSTTRAGDDDAVQEAADRAATTAATGLATPTREP</sequence>
<proteinExistence type="predicted"/>
<feature type="region of interest" description="Disordered" evidence="1">
    <location>
        <begin position="1"/>
        <end position="67"/>
    </location>
</feature>
<comment type="caution">
    <text evidence="2">The sequence shown here is derived from an EMBL/GenBank/DDBJ whole genome shotgun (WGS) entry which is preliminary data.</text>
</comment>
<feature type="compositionally biased region" description="Low complexity" evidence="1">
    <location>
        <begin position="51"/>
        <end position="67"/>
    </location>
</feature>
<feature type="compositionally biased region" description="Basic and acidic residues" evidence="1">
    <location>
        <begin position="1"/>
        <end position="12"/>
    </location>
</feature>
<evidence type="ECO:0000313" key="2">
    <source>
        <dbReference type="EMBL" id="ROP44889.1"/>
    </source>
</evidence>
<gene>
    <name evidence="2" type="ORF">EDC03_1019</name>
</gene>
<dbReference type="EMBL" id="RJKN01000002">
    <property type="protein sequence ID" value="ROP44889.1"/>
    <property type="molecule type" value="Genomic_DNA"/>
</dbReference>
<evidence type="ECO:0000313" key="3">
    <source>
        <dbReference type="Proteomes" id="UP000276232"/>
    </source>
</evidence>
<name>A0A3N1HR11_9ACTN</name>
<reference evidence="2 3" key="1">
    <citation type="journal article" date="2015" name="Stand. Genomic Sci.">
        <title>Genomic Encyclopedia of Bacterial and Archaeal Type Strains, Phase III: the genomes of soil and plant-associated and newly described type strains.</title>
        <authorList>
            <person name="Whitman W.B."/>
            <person name="Woyke T."/>
            <person name="Klenk H.P."/>
            <person name="Zhou Y."/>
            <person name="Lilburn T.G."/>
            <person name="Beck B.J."/>
            <person name="De Vos P."/>
            <person name="Vandamme P."/>
            <person name="Eisen J.A."/>
            <person name="Garrity G."/>
            <person name="Hugenholtz P."/>
            <person name="Kyrpides N.C."/>
        </authorList>
    </citation>
    <scope>NUCLEOTIDE SEQUENCE [LARGE SCALE GENOMIC DNA]</scope>
    <source>
        <strain evidence="2 3">CECT 7306</strain>
    </source>
</reference>
<evidence type="ECO:0000256" key="1">
    <source>
        <dbReference type="SAM" id="MobiDB-lite"/>
    </source>
</evidence>
<dbReference type="AlphaFoldDB" id="A0A3N1HR11"/>
<keyword evidence="3" id="KW-1185">Reference proteome</keyword>
<dbReference type="Proteomes" id="UP000276232">
    <property type="component" value="Unassembled WGS sequence"/>
</dbReference>